<dbReference type="Proteomes" id="UP000031307">
    <property type="component" value="Unassembled WGS sequence"/>
</dbReference>
<comment type="caution">
    <text evidence="1">The sequence shown here is derived from an EMBL/GenBank/DDBJ whole genome shotgun (WGS) entry which is preliminary data.</text>
</comment>
<sequence>MKKPTPLKLTEKRSNPMFDHDSLEEKIQKNTFKIEELSIHIESIDRQINTLLEEELNVTPEQLSQFIQTKDHFTEENWNQMQEEKARLSAKLETDLKSIRNPQQQQKRYAERAVVGNHWLFVR</sequence>
<organism evidence="1 2">
    <name type="scientific">Parachlamydia acanthamoebae</name>
    <dbReference type="NCBI Taxonomy" id="83552"/>
    <lineage>
        <taxon>Bacteria</taxon>
        <taxon>Pseudomonadati</taxon>
        <taxon>Chlamydiota</taxon>
        <taxon>Chlamydiia</taxon>
        <taxon>Parachlamydiales</taxon>
        <taxon>Parachlamydiaceae</taxon>
        <taxon>Parachlamydia</taxon>
    </lineage>
</organism>
<dbReference type="EMBL" id="JSAM01000106">
    <property type="protein sequence ID" value="KIA76756.1"/>
    <property type="molecule type" value="Genomic_DNA"/>
</dbReference>
<evidence type="ECO:0000313" key="1">
    <source>
        <dbReference type="EMBL" id="KIA76756.1"/>
    </source>
</evidence>
<name>A0A0C1BZA6_9BACT</name>
<accession>A0A0C1BZA6</accession>
<protein>
    <submittedName>
        <fullName evidence="1">Uncharacterized protein</fullName>
    </submittedName>
</protein>
<dbReference type="PATRIC" id="fig|83552.4.peg.2117"/>
<evidence type="ECO:0000313" key="2">
    <source>
        <dbReference type="Proteomes" id="UP000031307"/>
    </source>
</evidence>
<reference evidence="1 2" key="1">
    <citation type="journal article" date="2014" name="Mol. Biol. Evol.">
        <title>Massive expansion of Ubiquitination-related gene families within the Chlamydiae.</title>
        <authorList>
            <person name="Domman D."/>
            <person name="Collingro A."/>
            <person name="Lagkouvardos I."/>
            <person name="Gehre L."/>
            <person name="Weinmaier T."/>
            <person name="Rattei T."/>
            <person name="Subtil A."/>
            <person name="Horn M."/>
        </authorList>
    </citation>
    <scope>NUCLEOTIDE SEQUENCE [LARGE SCALE GENOMIC DNA]</scope>
    <source>
        <strain evidence="1 2">OEW1</strain>
    </source>
</reference>
<dbReference type="AlphaFoldDB" id="A0A0C1BZA6"/>
<proteinExistence type="predicted"/>
<gene>
    <name evidence="1" type="ORF">DB43_HK00290</name>
</gene>